<dbReference type="EMBL" id="JARKIB010000027">
    <property type="protein sequence ID" value="KAJ7764849.1"/>
    <property type="molecule type" value="Genomic_DNA"/>
</dbReference>
<evidence type="ECO:0000313" key="2">
    <source>
        <dbReference type="EMBL" id="KAJ7764849.1"/>
    </source>
</evidence>
<dbReference type="Pfam" id="PF00023">
    <property type="entry name" value="Ank"/>
    <property type="match status" value="1"/>
</dbReference>
<feature type="transmembrane region" description="Helical" evidence="1">
    <location>
        <begin position="46"/>
        <end position="71"/>
    </location>
</feature>
<protein>
    <submittedName>
        <fullName evidence="2">Uncharacterized protein</fullName>
    </submittedName>
</protein>
<feature type="transmembrane region" description="Helical" evidence="1">
    <location>
        <begin position="124"/>
        <end position="147"/>
    </location>
</feature>
<keyword evidence="3" id="KW-1185">Reference proteome</keyword>
<accession>A0AAD7NKW2</accession>
<dbReference type="InterPro" id="IPR036770">
    <property type="entry name" value="Ankyrin_rpt-contain_sf"/>
</dbReference>
<sequence length="377" mass="41391">MAAVGIWLWSNPSKFGQVLNPNCDPTLTVIGVPARFSSKPLRIVSLTMYSIALIPGLNLIPPFTFFLMLHISYNWSRKQHKLFWRWLNNTLDSMRKVVMPRKSSPLPDAEQGGRSQRSAAVSGSFPHTAFLIVGLVLLVAINVLFIVDIELTLRHNKGDQNGDAQWGFGQVLALLLLIIPLRDAWGALQDIWEKLEGVQKQFEELLLRECQATPVVEELRHLIQKEANPNLWSAEIRFGSALQLVACYGKIGPVQFLLNLGSVVLDKVGGDYGTALCAACANGKVKVVDALLQAGARRNGNGKHFGAPLHVAILVENCKAAAPTLPLLCTGPAFNLQIALIIDTPLFLPSMIPYITPQHPPSLSVAEFLTLCYSYTV</sequence>
<dbReference type="SUPFAM" id="SSF48403">
    <property type="entry name" value="Ankyrin repeat"/>
    <property type="match status" value="1"/>
</dbReference>
<dbReference type="AlphaFoldDB" id="A0AAD7NKW2"/>
<keyword evidence="1" id="KW-0472">Membrane</keyword>
<comment type="caution">
    <text evidence="2">The sequence shown here is derived from an EMBL/GenBank/DDBJ whole genome shotgun (WGS) entry which is preliminary data.</text>
</comment>
<evidence type="ECO:0000256" key="1">
    <source>
        <dbReference type="SAM" id="Phobius"/>
    </source>
</evidence>
<dbReference type="Proteomes" id="UP001215598">
    <property type="component" value="Unassembled WGS sequence"/>
</dbReference>
<dbReference type="InterPro" id="IPR002110">
    <property type="entry name" value="Ankyrin_rpt"/>
</dbReference>
<organism evidence="2 3">
    <name type="scientific">Mycena metata</name>
    <dbReference type="NCBI Taxonomy" id="1033252"/>
    <lineage>
        <taxon>Eukaryota</taxon>
        <taxon>Fungi</taxon>
        <taxon>Dikarya</taxon>
        <taxon>Basidiomycota</taxon>
        <taxon>Agaricomycotina</taxon>
        <taxon>Agaricomycetes</taxon>
        <taxon>Agaricomycetidae</taxon>
        <taxon>Agaricales</taxon>
        <taxon>Marasmiineae</taxon>
        <taxon>Mycenaceae</taxon>
        <taxon>Mycena</taxon>
    </lineage>
</organism>
<keyword evidence="1" id="KW-1133">Transmembrane helix</keyword>
<reference evidence="2" key="1">
    <citation type="submission" date="2023-03" db="EMBL/GenBank/DDBJ databases">
        <title>Massive genome expansion in bonnet fungi (Mycena s.s.) driven by repeated elements and novel gene families across ecological guilds.</title>
        <authorList>
            <consortium name="Lawrence Berkeley National Laboratory"/>
            <person name="Harder C.B."/>
            <person name="Miyauchi S."/>
            <person name="Viragh M."/>
            <person name="Kuo A."/>
            <person name="Thoen E."/>
            <person name="Andreopoulos B."/>
            <person name="Lu D."/>
            <person name="Skrede I."/>
            <person name="Drula E."/>
            <person name="Henrissat B."/>
            <person name="Morin E."/>
            <person name="Kohler A."/>
            <person name="Barry K."/>
            <person name="LaButti K."/>
            <person name="Morin E."/>
            <person name="Salamov A."/>
            <person name="Lipzen A."/>
            <person name="Mereny Z."/>
            <person name="Hegedus B."/>
            <person name="Baldrian P."/>
            <person name="Stursova M."/>
            <person name="Weitz H."/>
            <person name="Taylor A."/>
            <person name="Grigoriev I.V."/>
            <person name="Nagy L.G."/>
            <person name="Martin F."/>
            <person name="Kauserud H."/>
        </authorList>
    </citation>
    <scope>NUCLEOTIDE SEQUENCE</scope>
    <source>
        <strain evidence="2">CBHHK182m</strain>
    </source>
</reference>
<gene>
    <name evidence="2" type="ORF">B0H16DRAFT_1718057</name>
</gene>
<keyword evidence="1" id="KW-0812">Transmembrane</keyword>
<proteinExistence type="predicted"/>
<name>A0AAD7NKW2_9AGAR</name>
<dbReference type="Gene3D" id="1.25.40.20">
    <property type="entry name" value="Ankyrin repeat-containing domain"/>
    <property type="match status" value="1"/>
</dbReference>
<evidence type="ECO:0000313" key="3">
    <source>
        <dbReference type="Proteomes" id="UP001215598"/>
    </source>
</evidence>